<name>A0A7U2FEL2_PHANO</name>
<reference evidence="2" key="1">
    <citation type="journal article" date="2021" name="BMC Genomics">
        <title>Chromosome-level genome assembly and manually-curated proteome of model necrotroph Parastagonospora nodorum Sn15 reveals a genome-wide trove of candidate effector homologs, and redundancy of virulence-related functions within an accessory chromosome.</title>
        <authorList>
            <person name="Bertazzoni S."/>
            <person name="Jones D.A.B."/>
            <person name="Phan H.T."/>
            <person name="Tan K.-C."/>
            <person name="Hane J.K."/>
        </authorList>
    </citation>
    <scope>NUCLEOTIDE SEQUENCE [LARGE SCALE GENOMIC DNA]</scope>
    <source>
        <strain evidence="2">SN15 / ATCC MYA-4574 / FGSC 10173)</strain>
    </source>
</reference>
<protein>
    <submittedName>
        <fullName evidence="1">Uncharacterized protein</fullName>
    </submittedName>
</protein>
<sequence length="129" mass="13872">MSTACQNPPFGSRDGILGEETSRFRKTAAGAVRAPLDRTFSELPASRMFTPEFHPCHRNTNVPNGGCPLPVVLGSQTATSGTSGTTSSTVAEDWRLWQRQPIAASFVTRMISGEDVSNCQATNVHAFET</sequence>
<dbReference type="VEuPathDB" id="FungiDB:JI435_420390"/>
<evidence type="ECO:0000313" key="1">
    <source>
        <dbReference type="EMBL" id="QRD03855.1"/>
    </source>
</evidence>
<dbReference type="AlphaFoldDB" id="A0A7U2FEL2"/>
<accession>A0A7U2FEL2</accession>
<dbReference type="EMBL" id="CP069038">
    <property type="protein sequence ID" value="QRD03855.1"/>
    <property type="molecule type" value="Genomic_DNA"/>
</dbReference>
<gene>
    <name evidence="1" type="ORF">JI435_420390</name>
</gene>
<keyword evidence="2" id="KW-1185">Reference proteome</keyword>
<proteinExistence type="predicted"/>
<dbReference type="Proteomes" id="UP000663193">
    <property type="component" value="Chromosome 16"/>
</dbReference>
<organism evidence="1 2">
    <name type="scientific">Phaeosphaeria nodorum (strain SN15 / ATCC MYA-4574 / FGSC 10173)</name>
    <name type="common">Glume blotch fungus</name>
    <name type="synonym">Parastagonospora nodorum</name>
    <dbReference type="NCBI Taxonomy" id="321614"/>
    <lineage>
        <taxon>Eukaryota</taxon>
        <taxon>Fungi</taxon>
        <taxon>Dikarya</taxon>
        <taxon>Ascomycota</taxon>
        <taxon>Pezizomycotina</taxon>
        <taxon>Dothideomycetes</taxon>
        <taxon>Pleosporomycetidae</taxon>
        <taxon>Pleosporales</taxon>
        <taxon>Pleosporineae</taxon>
        <taxon>Phaeosphaeriaceae</taxon>
        <taxon>Parastagonospora</taxon>
    </lineage>
</organism>
<evidence type="ECO:0000313" key="2">
    <source>
        <dbReference type="Proteomes" id="UP000663193"/>
    </source>
</evidence>